<organism evidence="4">
    <name type="scientific">marine metagenome</name>
    <dbReference type="NCBI Taxonomy" id="408172"/>
    <lineage>
        <taxon>unclassified sequences</taxon>
        <taxon>metagenomes</taxon>
        <taxon>ecological metagenomes</taxon>
    </lineage>
</organism>
<comment type="similarity">
    <text evidence="1">Belongs to the Gfo/Idh/MocA family.</text>
</comment>
<dbReference type="PANTHER" id="PTHR43708:SF5">
    <property type="entry name" value="CONSERVED EXPRESSED OXIDOREDUCTASE (EUROFUNG)-RELATED"/>
    <property type="match status" value="1"/>
</dbReference>
<evidence type="ECO:0000256" key="1">
    <source>
        <dbReference type="ARBA" id="ARBA00010928"/>
    </source>
</evidence>
<dbReference type="Gene3D" id="3.40.50.720">
    <property type="entry name" value="NAD(P)-binding Rossmann-like Domain"/>
    <property type="match status" value="1"/>
</dbReference>
<dbReference type="InterPro" id="IPR051317">
    <property type="entry name" value="Gfo/Idh/MocA_oxidoreduct"/>
</dbReference>
<gene>
    <name evidence="4" type="ORF">METZ01_LOCUS465417</name>
</gene>
<feature type="non-terminal residue" evidence="4">
    <location>
        <position position="111"/>
    </location>
</feature>
<name>A0A383AYB0_9ZZZZ</name>
<dbReference type="EMBL" id="UINC01195819">
    <property type="protein sequence ID" value="SVE12563.1"/>
    <property type="molecule type" value="Genomic_DNA"/>
</dbReference>
<dbReference type="InterPro" id="IPR036291">
    <property type="entry name" value="NAD(P)-bd_dom_sf"/>
</dbReference>
<dbReference type="GO" id="GO:0000166">
    <property type="term" value="F:nucleotide binding"/>
    <property type="evidence" value="ECO:0007669"/>
    <property type="project" value="InterPro"/>
</dbReference>
<accession>A0A383AYB0</accession>
<evidence type="ECO:0000259" key="3">
    <source>
        <dbReference type="Pfam" id="PF01408"/>
    </source>
</evidence>
<protein>
    <recommendedName>
        <fullName evidence="3">Gfo/Idh/MocA-like oxidoreductase N-terminal domain-containing protein</fullName>
    </recommendedName>
</protein>
<feature type="non-terminal residue" evidence="4">
    <location>
        <position position="1"/>
    </location>
</feature>
<evidence type="ECO:0000313" key="4">
    <source>
        <dbReference type="EMBL" id="SVE12563.1"/>
    </source>
</evidence>
<reference evidence="4" key="1">
    <citation type="submission" date="2018-05" db="EMBL/GenBank/DDBJ databases">
        <authorList>
            <person name="Lanie J.A."/>
            <person name="Ng W.-L."/>
            <person name="Kazmierczak K.M."/>
            <person name="Andrzejewski T.M."/>
            <person name="Davidsen T.M."/>
            <person name="Wayne K.J."/>
            <person name="Tettelin H."/>
            <person name="Glass J.I."/>
            <person name="Rusch D."/>
            <person name="Podicherti R."/>
            <person name="Tsui H.-C.T."/>
            <person name="Winkler M.E."/>
        </authorList>
    </citation>
    <scope>NUCLEOTIDE SEQUENCE</scope>
</reference>
<sequence length="111" mass="12034">VKAIKTGIIGFGRMASNHHLTAMRETGLFDITAVCDITESRRQAAEEEGLSATDDINAFLDSDLELILITTHSSLHYESALKVSAAKKHMLIEKPLAVRGPEAEEMIQAAA</sequence>
<dbReference type="InterPro" id="IPR000683">
    <property type="entry name" value="Gfo/Idh/MocA-like_OxRdtase_N"/>
</dbReference>
<dbReference type="PANTHER" id="PTHR43708">
    <property type="entry name" value="CONSERVED EXPRESSED OXIDOREDUCTASE (EUROFUNG)"/>
    <property type="match status" value="1"/>
</dbReference>
<keyword evidence="2" id="KW-0560">Oxidoreductase</keyword>
<dbReference type="AlphaFoldDB" id="A0A383AYB0"/>
<dbReference type="SUPFAM" id="SSF51735">
    <property type="entry name" value="NAD(P)-binding Rossmann-fold domains"/>
    <property type="match status" value="1"/>
</dbReference>
<dbReference type="GO" id="GO:0016491">
    <property type="term" value="F:oxidoreductase activity"/>
    <property type="evidence" value="ECO:0007669"/>
    <property type="project" value="UniProtKB-KW"/>
</dbReference>
<evidence type="ECO:0000256" key="2">
    <source>
        <dbReference type="ARBA" id="ARBA00023002"/>
    </source>
</evidence>
<dbReference type="Pfam" id="PF01408">
    <property type="entry name" value="GFO_IDH_MocA"/>
    <property type="match status" value="1"/>
</dbReference>
<feature type="domain" description="Gfo/Idh/MocA-like oxidoreductase N-terminal" evidence="3">
    <location>
        <begin position="4"/>
        <end position="110"/>
    </location>
</feature>
<proteinExistence type="inferred from homology"/>